<dbReference type="Gene3D" id="3.40.395.10">
    <property type="entry name" value="Adenoviral Proteinase, Chain A"/>
    <property type="match status" value="1"/>
</dbReference>
<keyword evidence="1" id="KW-1133">Transmembrane helix</keyword>
<proteinExistence type="predicted"/>
<keyword evidence="3" id="KW-1185">Reference proteome</keyword>
<reference evidence="2" key="2">
    <citation type="submission" date="2018-08" db="UniProtKB">
        <authorList>
            <consortium name="EnsemblPlants"/>
        </authorList>
    </citation>
    <scope>IDENTIFICATION</scope>
    <source>
        <strain evidence="2">Yugu1</strain>
    </source>
</reference>
<feature type="transmembrane region" description="Helical" evidence="1">
    <location>
        <begin position="48"/>
        <end position="69"/>
    </location>
</feature>
<dbReference type="AlphaFoldDB" id="K4AKF3"/>
<dbReference type="PANTHER" id="PTHR12606:SF155">
    <property type="entry name" value="OS04G0316900 PROTEIN"/>
    <property type="match status" value="1"/>
</dbReference>
<accession>K4AKF3</accession>
<feature type="transmembrane region" description="Helical" evidence="1">
    <location>
        <begin position="393"/>
        <end position="412"/>
    </location>
</feature>
<keyword evidence="1" id="KW-0812">Transmembrane</keyword>
<sequence length="444" mass="50853">MKKSKKTLLTLSHQMVITLLPMKKNMKLYSTWSHQIDPLSSKARYNAISVLVFTVIVIFMMDMILFATLQGEIETLDDDVVPCGDNTIDTKDIVTHENLETTICVDASDNIATNQEIKAEDDMLKSKDDYSCDEEDESIIKSIGGCREEHVVVRVDDIFVNYKTFKCLLRHVFILRVINAYINLIRAEKYLLCRAESTIYLENTLIVGLLQRDVSSWPIVEQFYQRMQTNGVSCGLFLLNFMEYWTGKKLSDTFMQSDMTNFRLKLAAILCDSTLNTAKELPDGGITDDYTFDTTEFVIENQTQLSQLTCIRYKHIAVAVCDYVLSIKDADALVKEWVRSSDPYPISLSLKNLQDILDVNRSMDIDVFNLAVRMLACDMATVLREPKSHFMDLMFSVVVPYYACGSFGMFAFDKHARMIAIIDPSPVHHNPAYNHLSYYYLPRI</sequence>
<reference evidence="3" key="1">
    <citation type="journal article" date="2012" name="Nat. Biotechnol.">
        <title>Reference genome sequence of the model plant Setaria.</title>
        <authorList>
            <person name="Bennetzen J.L."/>
            <person name="Schmutz J."/>
            <person name="Wang H."/>
            <person name="Percifield R."/>
            <person name="Hawkins J."/>
            <person name="Pontaroli A.C."/>
            <person name="Estep M."/>
            <person name="Feng L."/>
            <person name="Vaughn J.N."/>
            <person name="Grimwood J."/>
            <person name="Jenkins J."/>
            <person name="Barry K."/>
            <person name="Lindquist E."/>
            <person name="Hellsten U."/>
            <person name="Deshpande S."/>
            <person name="Wang X."/>
            <person name="Wu X."/>
            <person name="Mitros T."/>
            <person name="Triplett J."/>
            <person name="Yang X."/>
            <person name="Ye C.Y."/>
            <person name="Mauro-Herrera M."/>
            <person name="Wang L."/>
            <person name="Li P."/>
            <person name="Sharma M."/>
            <person name="Sharma R."/>
            <person name="Ronald P.C."/>
            <person name="Panaud O."/>
            <person name="Kellogg E.A."/>
            <person name="Brutnell T.P."/>
            <person name="Doust A.N."/>
            <person name="Tuskan G.A."/>
            <person name="Rokhsar D."/>
            <person name="Devos K.M."/>
        </authorList>
    </citation>
    <scope>NUCLEOTIDE SEQUENCE [LARGE SCALE GENOMIC DNA]</scope>
    <source>
        <strain evidence="3">cv. Yugu1</strain>
    </source>
</reference>
<dbReference type="PANTHER" id="PTHR12606">
    <property type="entry name" value="SENTRIN/SUMO-SPECIFIC PROTEASE"/>
    <property type="match status" value="1"/>
</dbReference>
<keyword evidence="1" id="KW-0472">Membrane</keyword>
<dbReference type="SUPFAM" id="SSF54001">
    <property type="entry name" value="Cysteine proteinases"/>
    <property type="match status" value="1"/>
</dbReference>
<dbReference type="GO" id="GO:0005634">
    <property type="term" value="C:nucleus"/>
    <property type="evidence" value="ECO:0000318"/>
    <property type="project" value="GO_Central"/>
</dbReference>
<evidence type="ECO:0000256" key="1">
    <source>
        <dbReference type="SAM" id="Phobius"/>
    </source>
</evidence>
<dbReference type="Gramene" id="KQK89911">
    <property type="protein sequence ID" value="KQK89911"/>
    <property type="gene ID" value="SETIT_039376mg"/>
</dbReference>
<dbReference type="HOGENOM" id="CLU_017472_5_0_1"/>
<dbReference type="GO" id="GO:0016929">
    <property type="term" value="F:deSUMOylase activity"/>
    <property type="evidence" value="ECO:0000318"/>
    <property type="project" value="GO_Central"/>
</dbReference>
<dbReference type="GO" id="GO:0016926">
    <property type="term" value="P:protein desumoylation"/>
    <property type="evidence" value="ECO:0000318"/>
    <property type="project" value="GO_Central"/>
</dbReference>
<organism evidence="2 3">
    <name type="scientific">Setaria italica</name>
    <name type="common">Foxtail millet</name>
    <name type="synonym">Panicum italicum</name>
    <dbReference type="NCBI Taxonomy" id="4555"/>
    <lineage>
        <taxon>Eukaryota</taxon>
        <taxon>Viridiplantae</taxon>
        <taxon>Streptophyta</taxon>
        <taxon>Embryophyta</taxon>
        <taxon>Tracheophyta</taxon>
        <taxon>Spermatophyta</taxon>
        <taxon>Magnoliopsida</taxon>
        <taxon>Liliopsida</taxon>
        <taxon>Poales</taxon>
        <taxon>Poaceae</taxon>
        <taxon>PACMAD clade</taxon>
        <taxon>Panicoideae</taxon>
        <taxon>Panicodae</taxon>
        <taxon>Paniceae</taxon>
        <taxon>Cenchrinae</taxon>
        <taxon>Setaria</taxon>
    </lineage>
</organism>
<evidence type="ECO:0000313" key="2">
    <source>
        <dbReference type="EnsemblPlants" id="KQK89911"/>
    </source>
</evidence>
<evidence type="ECO:0000313" key="3">
    <source>
        <dbReference type="Proteomes" id="UP000004995"/>
    </source>
</evidence>
<protein>
    <recommendedName>
        <fullName evidence="4">Ubiquitin-like protease family profile domain-containing protein</fullName>
    </recommendedName>
</protein>
<evidence type="ECO:0008006" key="4">
    <source>
        <dbReference type="Google" id="ProtNLM"/>
    </source>
</evidence>
<dbReference type="InterPro" id="IPR038765">
    <property type="entry name" value="Papain-like_cys_pep_sf"/>
</dbReference>
<dbReference type="EMBL" id="AGNK02005835">
    <property type="status" value="NOT_ANNOTATED_CDS"/>
    <property type="molecule type" value="Genomic_DNA"/>
</dbReference>
<dbReference type="Proteomes" id="UP000004995">
    <property type="component" value="Unassembled WGS sequence"/>
</dbReference>
<dbReference type="EnsemblPlants" id="KQK89911">
    <property type="protein sequence ID" value="KQK89911"/>
    <property type="gene ID" value="SETIT_039376mg"/>
</dbReference>
<dbReference type="FunCoup" id="K4AKF3">
    <property type="interactions" value="83"/>
</dbReference>
<name>K4AKF3_SETIT</name>
<dbReference type="InParanoid" id="K4AKF3"/>